<sequence>MKSNSINLEGDSDGHETSLLNLLDESPEWVRLPHPPPSLRRSPAEQDVGEIRLSYGETKLVKNIKMTNFKVS</sequence>
<proteinExistence type="predicted"/>
<evidence type="ECO:0000313" key="2">
    <source>
        <dbReference type="Proteomes" id="UP000179018"/>
    </source>
</evidence>
<dbReference type="Proteomes" id="UP000179018">
    <property type="component" value="Unassembled WGS sequence"/>
</dbReference>
<name>A0A1F8B570_9BACT</name>
<protein>
    <submittedName>
        <fullName evidence="1">Uncharacterized protein</fullName>
    </submittedName>
</protein>
<dbReference type="AlphaFoldDB" id="A0A1F8B570"/>
<organism evidence="1 2">
    <name type="scientific">Candidatus Woesebacteria bacterium RIFCSPLOWO2_01_FULL_39_10</name>
    <dbReference type="NCBI Taxonomy" id="1802516"/>
    <lineage>
        <taxon>Bacteria</taxon>
        <taxon>Candidatus Woeseibacteriota</taxon>
    </lineage>
</organism>
<gene>
    <name evidence="1" type="ORF">A3A75_03120</name>
</gene>
<dbReference type="EMBL" id="MGHC01000026">
    <property type="protein sequence ID" value="OGM59183.1"/>
    <property type="molecule type" value="Genomic_DNA"/>
</dbReference>
<accession>A0A1F8B570</accession>
<comment type="caution">
    <text evidence="1">The sequence shown here is derived from an EMBL/GenBank/DDBJ whole genome shotgun (WGS) entry which is preliminary data.</text>
</comment>
<evidence type="ECO:0000313" key="1">
    <source>
        <dbReference type="EMBL" id="OGM59183.1"/>
    </source>
</evidence>
<reference evidence="1 2" key="1">
    <citation type="journal article" date="2016" name="Nat. Commun.">
        <title>Thousands of microbial genomes shed light on interconnected biogeochemical processes in an aquifer system.</title>
        <authorList>
            <person name="Anantharaman K."/>
            <person name="Brown C.T."/>
            <person name="Hug L.A."/>
            <person name="Sharon I."/>
            <person name="Castelle C.J."/>
            <person name="Probst A.J."/>
            <person name="Thomas B.C."/>
            <person name="Singh A."/>
            <person name="Wilkins M.J."/>
            <person name="Karaoz U."/>
            <person name="Brodie E.L."/>
            <person name="Williams K.H."/>
            <person name="Hubbard S.S."/>
            <person name="Banfield J.F."/>
        </authorList>
    </citation>
    <scope>NUCLEOTIDE SEQUENCE [LARGE SCALE GENOMIC DNA]</scope>
</reference>